<reference evidence="1" key="2">
    <citation type="journal article" date="2015" name="Fish Shellfish Immunol.">
        <title>Early steps in the European eel (Anguilla anguilla)-Vibrio vulnificus interaction in the gills: Role of the RtxA13 toxin.</title>
        <authorList>
            <person name="Callol A."/>
            <person name="Pajuelo D."/>
            <person name="Ebbesson L."/>
            <person name="Teles M."/>
            <person name="MacKenzie S."/>
            <person name="Amaro C."/>
        </authorList>
    </citation>
    <scope>NUCLEOTIDE SEQUENCE</scope>
</reference>
<proteinExistence type="predicted"/>
<dbReference type="EMBL" id="GBXM01084823">
    <property type="protein sequence ID" value="JAH23754.1"/>
    <property type="molecule type" value="Transcribed_RNA"/>
</dbReference>
<name>A0A0E9R3T0_ANGAN</name>
<reference evidence="1" key="1">
    <citation type="submission" date="2014-11" db="EMBL/GenBank/DDBJ databases">
        <authorList>
            <person name="Amaro Gonzalez C."/>
        </authorList>
    </citation>
    <scope>NUCLEOTIDE SEQUENCE</scope>
</reference>
<evidence type="ECO:0000313" key="1">
    <source>
        <dbReference type="EMBL" id="JAH23754.1"/>
    </source>
</evidence>
<sequence length="48" mass="5529">MLCFQIIDISMGGGPCACFSIIFKYHVCFLYIFSRCSQNTVYLQHLDT</sequence>
<organism evidence="1">
    <name type="scientific">Anguilla anguilla</name>
    <name type="common">European freshwater eel</name>
    <name type="synonym">Muraena anguilla</name>
    <dbReference type="NCBI Taxonomy" id="7936"/>
    <lineage>
        <taxon>Eukaryota</taxon>
        <taxon>Metazoa</taxon>
        <taxon>Chordata</taxon>
        <taxon>Craniata</taxon>
        <taxon>Vertebrata</taxon>
        <taxon>Euteleostomi</taxon>
        <taxon>Actinopterygii</taxon>
        <taxon>Neopterygii</taxon>
        <taxon>Teleostei</taxon>
        <taxon>Anguilliformes</taxon>
        <taxon>Anguillidae</taxon>
        <taxon>Anguilla</taxon>
    </lineage>
</organism>
<protein>
    <submittedName>
        <fullName evidence="1">Uncharacterized protein</fullName>
    </submittedName>
</protein>
<dbReference type="AlphaFoldDB" id="A0A0E9R3T0"/>
<accession>A0A0E9R3T0</accession>